<feature type="transmembrane region" description="Helical" evidence="1">
    <location>
        <begin position="180"/>
        <end position="204"/>
    </location>
</feature>
<dbReference type="Proteomes" id="UP000217895">
    <property type="component" value="Chromosome"/>
</dbReference>
<dbReference type="AlphaFoldDB" id="A0A1Z4J9Q9"/>
<dbReference type="InterPro" id="IPR049753">
    <property type="entry name" value="EPS_HpsL-like"/>
</dbReference>
<feature type="transmembrane region" description="Helical" evidence="1">
    <location>
        <begin position="308"/>
        <end position="326"/>
    </location>
</feature>
<gene>
    <name evidence="2" type="ORF">NIES2135_02380</name>
</gene>
<evidence type="ECO:0008006" key="4">
    <source>
        <dbReference type="Google" id="ProtNLM"/>
    </source>
</evidence>
<sequence length="539" mass="59708">MAKKRKSKVSEAEPGLSLKERLAEKRRVMLARKAAVNFISMSTMISIVVGLALFAVGGIKGAGGGFAGVLTLMLSFKFPWQALHAFMIYMPFGGTITYATVGNNPLMQLAKDGMYIPALISIYQYCKQRDLSMMIPKLMKTPLMLLLVYCMLVLLFVNGSQQLSAAEVAMTTQKPLERPFFMGILGLKVLLGYVPLIPCAYYLMKKKQDVYNFMRITVVVVIICCGLAFVQYMMLKTGRCKGTEGTGAELFKASLDARCFVGGALLYTPEQGVIRLPGTFVAPWQWGWYLISSAFTTFAVTFFDRNLVWKIIGGIGMLMTIIMAVICGQRIALMLVPVMIVIQLFTTGQIANLKRFVPIGIGLAGAIMVAMASNPAVVQERLDSAVGRWNASPPDAFIREQFETVVRGASLLGKGLGRATNSARAMGDTQLIETYYPKVMYEIGPIGTVLFVVLVTSLTIACFRAFRSVKDKNIRGYGAVLWTFVLVISYNTYYYPLDVDPVAVYYWFFAGIALKLPELDRLEPVPVEDPKAKKKKRRR</sequence>
<keyword evidence="1" id="KW-0812">Transmembrane</keyword>
<dbReference type="NCBIfam" id="NF038300">
    <property type="entry name" value="EPS_HpsL"/>
    <property type="match status" value="1"/>
</dbReference>
<feature type="transmembrane region" description="Helical" evidence="1">
    <location>
        <begin position="216"/>
        <end position="235"/>
    </location>
</feature>
<evidence type="ECO:0000313" key="3">
    <source>
        <dbReference type="Proteomes" id="UP000217895"/>
    </source>
</evidence>
<reference evidence="2 3" key="1">
    <citation type="submission" date="2017-06" db="EMBL/GenBank/DDBJ databases">
        <title>Genome sequencing of cyanobaciteial culture collection at National Institute for Environmental Studies (NIES).</title>
        <authorList>
            <person name="Hirose Y."/>
            <person name="Shimura Y."/>
            <person name="Fujisawa T."/>
            <person name="Nakamura Y."/>
            <person name="Kawachi M."/>
        </authorList>
    </citation>
    <scope>NUCLEOTIDE SEQUENCE [LARGE SCALE GENOMIC DNA]</scope>
    <source>
        <strain evidence="2 3">NIES-2135</strain>
    </source>
</reference>
<feature type="transmembrane region" description="Helical" evidence="1">
    <location>
        <begin position="143"/>
        <end position="160"/>
    </location>
</feature>
<keyword evidence="1" id="KW-0472">Membrane</keyword>
<feature type="transmembrane region" description="Helical" evidence="1">
    <location>
        <begin position="356"/>
        <end position="373"/>
    </location>
</feature>
<proteinExistence type="predicted"/>
<keyword evidence="3" id="KW-1185">Reference proteome</keyword>
<dbReference type="EMBL" id="AP018203">
    <property type="protein sequence ID" value="BAY53433.1"/>
    <property type="molecule type" value="Genomic_DNA"/>
</dbReference>
<name>A0A1Z4J9Q9_LEPBY</name>
<feature type="transmembrane region" description="Helical" evidence="1">
    <location>
        <begin position="443"/>
        <end position="466"/>
    </location>
</feature>
<feature type="transmembrane region" description="Helical" evidence="1">
    <location>
        <begin position="332"/>
        <end position="351"/>
    </location>
</feature>
<organism evidence="2 3">
    <name type="scientific">Leptolyngbya boryana NIES-2135</name>
    <dbReference type="NCBI Taxonomy" id="1973484"/>
    <lineage>
        <taxon>Bacteria</taxon>
        <taxon>Bacillati</taxon>
        <taxon>Cyanobacteriota</taxon>
        <taxon>Cyanophyceae</taxon>
        <taxon>Leptolyngbyales</taxon>
        <taxon>Leptolyngbyaceae</taxon>
        <taxon>Leptolyngbya group</taxon>
        <taxon>Leptolyngbya</taxon>
    </lineage>
</organism>
<feature type="transmembrane region" description="Helical" evidence="1">
    <location>
        <begin position="478"/>
        <end position="497"/>
    </location>
</feature>
<feature type="transmembrane region" description="Helical" evidence="1">
    <location>
        <begin position="34"/>
        <end position="56"/>
    </location>
</feature>
<feature type="transmembrane region" description="Helical" evidence="1">
    <location>
        <begin position="286"/>
        <end position="303"/>
    </location>
</feature>
<evidence type="ECO:0000256" key="1">
    <source>
        <dbReference type="SAM" id="Phobius"/>
    </source>
</evidence>
<protein>
    <recommendedName>
        <fullName evidence="4">Bacterial cell division membrane protein</fullName>
    </recommendedName>
</protein>
<keyword evidence="1" id="KW-1133">Transmembrane helix</keyword>
<accession>A0A1Z4J9Q9</accession>
<evidence type="ECO:0000313" key="2">
    <source>
        <dbReference type="EMBL" id="BAY53433.1"/>
    </source>
</evidence>